<accession>A0A1K1QU52</accession>
<feature type="region of interest" description="Disordered" evidence="1">
    <location>
        <begin position="234"/>
        <end position="253"/>
    </location>
</feature>
<feature type="compositionally biased region" description="Low complexity" evidence="1">
    <location>
        <begin position="242"/>
        <end position="253"/>
    </location>
</feature>
<protein>
    <recommendedName>
        <fullName evidence="3">CCDC81-like prokaryotic HU domain-containing protein</fullName>
    </recommendedName>
</protein>
<dbReference type="RefSeq" id="WP_072361782.1">
    <property type="nucleotide sequence ID" value="NZ_CBHWAX010000024.1"/>
</dbReference>
<name>A0A1K1QU52_9BACT</name>
<reference evidence="4 6" key="1">
    <citation type="submission" date="2016-11" db="EMBL/GenBank/DDBJ databases">
        <authorList>
            <person name="Jaros S."/>
            <person name="Januszkiewicz K."/>
            <person name="Wedrychowicz H."/>
        </authorList>
    </citation>
    <scope>NUCLEOTIDE SEQUENCE [LARGE SCALE GENOMIC DNA]</scope>
    <source>
        <strain evidence="4 6">DSM 784</strain>
    </source>
</reference>
<organism evidence="4 6">
    <name type="scientific">Chitinophaga sancti</name>
    <dbReference type="NCBI Taxonomy" id="1004"/>
    <lineage>
        <taxon>Bacteria</taxon>
        <taxon>Pseudomonadati</taxon>
        <taxon>Bacteroidota</taxon>
        <taxon>Chitinophagia</taxon>
        <taxon>Chitinophagales</taxon>
        <taxon>Chitinophagaceae</taxon>
        <taxon>Chitinophaga</taxon>
    </lineage>
</organism>
<evidence type="ECO:0000259" key="3">
    <source>
        <dbReference type="Pfam" id="PF18174"/>
    </source>
</evidence>
<evidence type="ECO:0000256" key="2">
    <source>
        <dbReference type="SAM" id="Phobius"/>
    </source>
</evidence>
<evidence type="ECO:0000313" key="7">
    <source>
        <dbReference type="Proteomes" id="UP001326715"/>
    </source>
</evidence>
<feature type="transmembrane region" description="Helical" evidence="2">
    <location>
        <begin position="188"/>
        <end position="208"/>
    </location>
</feature>
<dbReference type="Proteomes" id="UP001326715">
    <property type="component" value="Chromosome"/>
</dbReference>
<dbReference type="Proteomes" id="UP000183788">
    <property type="component" value="Unassembled WGS sequence"/>
</dbReference>
<keyword evidence="2" id="KW-1133">Transmembrane helix</keyword>
<evidence type="ECO:0000313" key="6">
    <source>
        <dbReference type="Proteomes" id="UP000183788"/>
    </source>
</evidence>
<dbReference type="EMBL" id="CP140154">
    <property type="protein sequence ID" value="WQG92507.1"/>
    <property type="molecule type" value="Genomic_DNA"/>
</dbReference>
<keyword evidence="2" id="KW-0472">Membrane</keyword>
<dbReference type="Pfam" id="PF18174">
    <property type="entry name" value="HU-CCDC81_bac_1"/>
    <property type="match status" value="1"/>
</dbReference>
<dbReference type="AlphaFoldDB" id="A0A1K1QU52"/>
<evidence type="ECO:0000313" key="4">
    <source>
        <dbReference type="EMBL" id="SFW63220.1"/>
    </source>
</evidence>
<evidence type="ECO:0000256" key="1">
    <source>
        <dbReference type="SAM" id="MobiDB-lite"/>
    </source>
</evidence>
<sequence>MVLQQYIQDTLFRKEPCILPKTGIFLVQHIPARYNVTTKTLEPPQEVIRFEDTWGDEEQLVKWISQREHLVDNIARMKMEKYVAEVHALLKSGQTFAVPGVGQLKMDVAGQITFIAEYLPIELETLMVQPVIRTDVSHRVTIGDKEFVNNQVVNHLSASSENAKPNAEYTANTDYPPYPEERGSSFRWWWVAVPVAAVLAAGLVWWLIASQQGNNQEPVISADRSAPVVADTTRVQDSTTRSDSSLQQAAASAPTPTDKTYYVVVGEYHNLKDATKKLNFHHKNGRGYVTLQADAIDTSLYRLLVPVTAPLADTTKANDSIQKFFGVPKRRIVF</sequence>
<proteinExistence type="predicted"/>
<keyword evidence="7" id="KW-1185">Reference proteome</keyword>
<reference evidence="5 7" key="2">
    <citation type="submission" date="2023-11" db="EMBL/GenBank/DDBJ databases">
        <title>MicrobeMod: A computational toolkit for identifying prokaryotic methylation and restriction-modification with nanopore sequencing.</title>
        <authorList>
            <person name="Crits-Christoph A."/>
            <person name="Kang S.C."/>
            <person name="Lee H."/>
            <person name="Ostrov N."/>
        </authorList>
    </citation>
    <scope>NUCLEOTIDE SEQUENCE [LARGE SCALE GENOMIC DNA]</scope>
    <source>
        <strain evidence="5 7">ATCC 23090</strain>
    </source>
</reference>
<dbReference type="EMBL" id="FPIZ01000009">
    <property type="protein sequence ID" value="SFW63220.1"/>
    <property type="molecule type" value="Genomic_DNA"/>
</dbReference>
<dbReference type="STRING" id="1004.SAMN05661012_03056"/>
<feature type="domain" description="CCDC81-like prokaryotic HU" evidence="3">
    <location>
        <begin position="3"/>
        <end position="50"/>
    </location>
</feature>
<dbReference type="InterPro" id="IPR040495">
    <property type="entry name" value="HU-CCDC81_bac_1"/>
</dbReference>
<keyword evidence="2" id="KW-0812">Transmembrane</keyword>
<gene>
    <name evidence="4" type="ORF">SAMN05661012_03056</name>
    <name evidence="5" type="ORF">SR876_13405</name>
</gene>
<evidence type="ECO:0000313" key="5">
    <source>
        <dbReference type="EMBL" id="WQG92507.1"/>
    </source>
</evidence>